<organism evidence="1 2">
    <name type="scientific">Duganella phyllosphaerae</name>
    <dbReference type="NCBI Taxonomy" id="762836"/>
    <lineage>
        <taxon>Bacteria</taxon>
        <taxon>Pseudomonadati</taxon>
        <taxon>Pseudomonadota</taxon>
        <taxon>Betaproteobacteria</taxon>
        <taxon>Burkholderiales</taxon>
        <taxon>Oxalobacteraceae</taxon>
        <taxon>Telluria group</taxon>
        <taxon>Duganella</taxon>
    </lineage>
</organism>
<dbReference type="EMBL" id="LROM01000062">
    <property type="protein sequence ID" value="OFA07244.1"/>
    <property type="molecule type" value="Genomic_DNA"/>
</dbReference>
<dbReference type="AlphaFoldDB" id="A0A1E7X451"/>
<name>A0A1E7X451_9BURK</name>
<dbReference type="RefSeq" id="WP_070247078.1">
    <property type="nucleotide sequence ID" value="NZ_LROM01000062.1"/>
</dbReference>
<sequence length="284" mass="32215">MTLEWKRQLLMPCRVTLWPAWIRNGKHVSAKLKSNWGCVLRGLLAALVLNAAASTLAFAAITADLSRDFQWVDLTACQKPSKAPPPTPQESYAAYNVQRRFVDLDRDGTCEVMDVWIARLGEDPSPGMREVQQTAFRYRNAKWENFAIDLKFYPYAIWSTKTKEVFYIEAPSGSDVGDSMAFGSQEVRIYTLSGWRISKGALDEYVLTPYEGLAGPLLQALAVLLTENLKNAVDLPQKYRVLEEGMKWYRDNQQENIRWILKASYQTLSADKRVPVDAKGLPVQ</sequence>
<keyword evidence="2" id="KW-1185">Reference proteome</keyword>
<accession>A0A1E7X451</accession>
<dbReference type="OrthoDB" id="9837398at2"/>
<comment type="caution">
    <text evidence="1">The sequence shown here is derived from an EMBL/GenBank/DDBJ whole genome shotgun (WGS) entry which is preliminary data.</text>
</comment>
<reference evidence="2" key="1">
    <citation type="journal article" date="2016" name="Front. Microbiol.">
        <title>Molecular Keys to the Janthinobacterium and Duganella spp. Interaction with the Plant Pathogen Fusarium graminearum.</title>
        <authorList>
            <person name="Haack F.S."/>
            <person name="Poehlein A."/>
            <person name="Kroger C."/>
            <person name="Voigt C.A."/>
            <person name="Piepenbring M."/>
            <person name="Bode H.B."/>
            <person name="Daniel R."/>
            <person name="Schafer W."/>
            <person name="Streit W.R."/>
        </authorList>
    </citation>
    <scope>NUCLEOTIDE SEQUENCE [LARGE SCALE GENOMIC DNA]</scope>
    <source>
        <strain evidence="2">T54</strain>
    </source>
</reference>
<proteinExistence type="predicted"/>
<evidence type="ECO:0000313" key="2">
    <source>
        <dbReference type="Proteomes" id="UP000175989"/>
    </source>
</evidence>
<dbReference type="Proteomes" id="UP000175989">
    <property type="component" value="Unassembled WGS sequence"/>
</dbReference>
<protein>
    <submittedName>
        <fullName evidence="1">Uncharacterized protein</fullName>
    </submittedName>
</protein>
<evidence type="ECO:0000313" key="1">
    <source>
        <dbReference type="EMBL" id="OFA07244.1"/>
    </source>
</evidence>
<gene>
    <name evidence="1" type="ORF">DUPY_13520</name>
</gene>